<dbReference type="RefSeq" id="WP_259096047.1">
    <property type="nucleotide sequence ID" value="NZ_CP130454.1"/>
</dbReference>
<dbReference type="PANTHER" id="PTHR12110:SF41">
    <property type="entry name" value="INOSOSE DEHYDRATASE"/>
    <property type="match status" value="1"/>
</dbReference>
<dbReference type="PANTHER" id="PTHR12110">
    <property type="entry name" value="HYDROXYPYRUVATE ISOMERASE"/>
    <property type="match status" value="1"/>
</dbReference>
<proteinExistence type="predicted"/>
<dbReference type="InterPro" id="IPR013022">
    <property type="entry name" value="Xyl_isomerase-like_TIM-brl"/>
</dbReference>
<feature type="domain" description="Xylose isomerase-like TIM barrel" evidence="1">
    <location>
        <begin position="22"/>
        <end position="252"/>
    </location>
</feature>
<evidence type="ECO:0000259" key="1">
    <source>
        <dbReference type="Pfam" id="PF01261"/>
    </source>
</evidence>
<reference evidence="2 3" key="1">
    <citation type="submission" date="2022-08" db="EMBL/GenBank/DDBJ databases">
        <title>Bacterial and archaeal communities from various locations to study Microbial Dark Matter (Phase II).</title>
        <authorList>
            <person name="Stepanauskas R."/>
        </authorList>
    </citation>
    <scope>NUCLEOTIDE SEQUENCE [LARGE SCALE GENOMIC DNA]</scope>
    <source>
        <strain evidence="2 3">PD1</strain>
    </source>
</reference>
<dbReference type="InterPro" id="IPR036237">
    <property type="entry name" value="Xyl_isomerase-like_sf"/>
</dbReference>
<keyword evidence="2" id="KW-0413">Isomerase</keyword>
<sequence length="291" mass="33320">MNLRLAVITDEVSQDLTKVMPLAKEFGLRGIEIRSVWNKAPHELDKSDIALIKKLLADYEMEVCSIASPFFKCDYGDEAQFREHMEILRKCIDLAGELGSPIIRIFTFWLKPPFPSWDEIVEKLQHAVKLVEGTNLILGIENEPSTMATNARKVVEVLTRLNHPQVKAVWDPGNDVFDPDREVPYPDGYRTIKPWIVHIHIKDGKWNAQEKRFEPAPIGEGEVDYIGQFRELVQDGYKGYLSLETHWRPTTQLPEDIVQMPKGEQFSYMGDVATRECLTRLISLLKQAGAM</sequence>
<organism evidence="2 3">
    <name type="scientific">Candidatus Fervidibacter sacchari</name>
    <dbReference type="NCBI Taxonomy" id="1448929"/>
    <lineage>
        <taxon>Bacteria</taxon>
        <taxon>Candidatus Fervidibacterota</taxon>
        <taxon>Candidatus Fervidibacter</taxon>
    </lineage>
</organism>
<gene>
    <name evidence="2" type="ORF">M2350_001951</name>
</gene>
<dbReference type="Pfam" id="PF01261">
    <property type="entry name" value="AP_endonuc_2"/>
    <property type="match status" value="1"/>
</dbReference>
<name>A0ABT2ENK4_9BACT</name>
<dbReference type="Gene3D" id="3.20.20.150">
    <property type="entry name" value="Divalent-metal-dependent TIM barrel enzymes"/>
    <property type="match status" value="1"/>
</dbReference>
<dbReference type="EMBL" id="JANUCP010000003">
    <property type="protein sequence ID" value="MCS3919538.1"/>
    <property type="molecule type" value="Genomic_DNA"/>
</dbReference>
<keyword evidence="3" id="KW-1185">Reference proteome</keyword>
<evidence type="ECO:0000313" key="2">
    <source>
        <dbReference type="EMBL" id="MCS3919538.1"/>
    </source>
</evidence>
<protein>
    <submittedName>
        <fullName evidence="2">Sugar phosphate isomerase/epimerase</fullName>
    </submittedName>
</protein>
<dbReference type="SUPFAM" id="SSF51658">
    <property type="entry name" value="Xylose isomerase-like"/>
    <property type="match status" value="1"/>
</dbReference>
<evidence type="ECO:0000313" key="3">
    <source>
        <dbReference type="Proteomes" id="UP001204798"/>
    </source>
</evidence>
<dbReference type="GO" id="GO:0016853">
    <property type="term" value="F:isomerase activity"/>
    <property type="evidence" value="ECO:0007669"/>
    <property type="project" value="UniProtKB-KW"/>
</dbReference>
<dbReference type="InterPro" id="IPR050312">
    <property type="entry name" value="IolE/XylAMocC-like"/>
</dbReference>
<accession>A0ABT2ENK4</accession>
<dbReference type="Proteomes" id="UP001204798">
    <property type="component" value="Unassembled WGS sequence"/>
</dbReference>
<comment type="caution">
    <text evidence="2">The sequence shown here is derived from an EMBL/GenBank/DDBJ whole genome shotgun (WGS) entry which is preliminary data.</text>
</comment>